<keyword evidence="2" id="KW-1185">Reference proteome</keyword>
<dbReference type="eggNOG" id="ENOG502RNJU">
    <property type="taxonomic scope" value="Eukaryota"/>
</dbReference>
<dbReference type="OMA" id="PCIVEQP"/>
<dbReference type="Proteomes" id="UP000009096">
    <property type="component" value="Chromosome 2"/>
</dbReference>
<name>W7M4K7_GIBM7</name>
<dbReference type="AlphaFoldDB" id="W7M4K7"/>
<evidence type="ECO:0000313" key="1">
    <source>
        <dbReference type="EMBL" id="EWG42485.1"/>
    </source>
</evidence>
<proteinExistence type="predicted"/>
<reference evidence="1 2" key="1">
    <citation type="journal article" date="2010" name="Nature">
        <title>Comparative genomics reveals mobile pathogenicity chromosomes in Fusarium.</title>
        <authorList>
            <person name="Ma L.J."/>
            <person name="van der Does H.C."/>
            <person name="Borkovich K.A."/>
            <person name="Coleman J.J."/>
            <person name="Daboussi M.J."/>
            <person name="Di Pietro A."/>
            <person name="Dufresne M."/>
            <person name="Freitag M."/>
            <person name="Grabherr M."/>
            <person name="Henrissat B."/>
            <person name="Houterman P.M."/>
            <person name="Kang S."/>
            <person name="Shim W.B."/>
            <person name="Woloshuk C."/>
            <person name="Xie X."/>
            <person name="Xu J.R."/>
            <person name="Antoniw J."/>
            <person name="Baker S.E."/>
            <person name="Bluhm B.H."/>
            <person name="Breakspear A."/>
            <person name="Brown D.W."/>
            <person name="Butchko R.A."/>
            <person name="Chapman S."/>
            <person name="Coulson R."/>
            <person name="Coutinho P.M."/>
            <person name="Danchin E.G."/>
            <person name="Diener A."/>
            <person name="Gale L.R."/>
            <person name="Gardiner D.M."/>
            <person name="Goff S."/>
            <person name="Hammond-Kosack K.E."/>
            <person name="Hilburn K."/>
            <person name="Hua-Van A."/>
            <person name="Jonkers W."/>
            <person name="Kazan K."/>
            <person name="Kodira C.D."/>
            <person name="Koehrsen M."/>
            <person name="Kumar L."/>
            <person name="Lee Y.H."/>
            <person name="Li L."/>
            <person name="Manners J.M."/>
            <person name="Miranda-Saavedra D."/>
            <person name="Mukherjee M."/>
            <person name="Park G."/>
            <person name="Park J."/>
            <person name="Park S.Y."/>
            <person name="Proctor R.H."/>
            <person name="Regev A."/>
            <person name="Ruiz-Roldan M.C."/>
            <person name="Sain D."/>
            <person name="Sakthikumar S."/>
            <person name="Sykes S."/>
            <person name="Schwartz D.C."/>
            <person name="Turgeon B.G."/>
            <person name="Wapinski I."/>
            <person name="Yoder O."/>
            <person name="Young S."/>
            <person name="Zeng Q."/>
            <person name="Zhou S."/>
            <person name="Galagan J."/>
            <person name="Cuomo C.A."/>
            <person name="Kistler H.C."/>
            <person name="Rep M."/>
        </authorList>
    </citation>
    <scope>NUCLEOTIDE SEQUENCE [LARGE SCALE GENOMIC DNA]</scope>
    <source>
        <strain evidence="2">M3125 / FGSC 7600</strain>
    </source>
</reference>
<accession>W7M4K7</accession>
<gene>
    <name evidence="1" type="ORF">FVEG_04277</name>
</gene>
<dbReference type="VEuPathDB" id="FungiDB:FVEG_04277"/>
<dbReference type="GeneID" id="30062358"/>
<protein>
    <submittedName>
        <fullName evidence="1">Uncharacterized protein</fullName>
    </submittedName>
</protein>
<dbReference type="EMBL" id="DS022245">
    <property type="protein sequence ID" value="EWG42485.1"/>
    <property type="molecule type" value="Genomic_DNA"/>
</dbReference>
<organism evidence="1 2">
    <name type="scientific">Gibberella moniliformis (strain M3125 / FGSC 7600)</name>
    <name type="common">Maize ear and stalk rot fungus</name>
    <name type="synonym">Fusarium verticillioides</name>
    <dbReference type="NCBI Taxonomy" id="334819"/>
    <lineage>
        <taxon>Eukaryota</taxon>
        <taxon>Fungi</taxon>
        <taxon>Dikarya</taxon>
        <taxon>Ascomycota</taxon>
        <taxon>Pezizomycotina</taxon>
        <taxon>Sordariomycetes</taxon>
        <taxon>Hypocreomycetidae</taxon>
        <taxon>Hypocreales</taxon>
        <taxon>Nectriaceae</taxon>
        <taxon>Fusarium</taxon>
        <taxon>Fusarium fujikuroi species complex</taxon>
    </lineage>
</organism>
<dbReference type="KEGG" id="fvr:FVEG_04277"/>
<evidence type="ECO:0000313" key="2">
    <source>
        <dbReference type="Proteomes" id="UP000009096"/>
    </source>
</evidence>
<sequence length="116" mass="12942">MRGGIWSSVHSRHCLVCARYSLLLFLNAKRPIIMRRMAFTTVAYTERGLYHPGCAGGPCIVEQPASLGQPYYPNSIIVTKGVTPGSGPLISLLGLDRRGTYCRLFLKRQESQSRDR</sequence>
<dbReference type="RefSeq" id="XP_018748676.1">
    <property type="nucleotide sequence ID" value="XM_018892065.1"/>
</dbReference>
<dbReference type="EMBL" id="CM000579">
    <property type="protein sequence ID" value="EWG42485.1"/>
    <property type="molecule type" value="Genomic_DNA"/>
</dbReference>
<dbReference type="HOGENOM" id="CLU_2242892_0_0_1"/>